<evidence type="ECO:0000256" key="1">
    <source>
        <dbReference type="ARBA" id="ARBA00012528"/>
    </source>
</evidence>
<evidence type="ECO:0000313" key="6">
    <source>
        <dbReference type="Proteomes" id="UP000182427"/>
    </source>
</evidence>
<dbReference type="PANTHER" id="PTHR45138:SF9">
    <property type="entry name" value="DIGUANYLATE CYCLASE DGCM-RELATED"/>
    <property type="match status" value="1"/>
</dbReference>
<dbReference type="SMART" id="SM00267">
    <property type="entry name" value="GGDEF"/>
    <property type="match status" value="1"/>
</dbReference>
<keyword evidence="6" id="KW-1185">Reference proteome</keyword>
<accession>A0A1G7GET9</accession>
<protein>
    <recommendedName>
        <fullName evidence="1">diguanylate cyclase</fullName>
        <ecNumber evidence="1">2.7.7.65</ecNumber>
    </recommendedName>
</protein>
<dbReference type="InterPro" id="IPR029787">
    <property type="entry name" value="Nucleotide_cyclase"/>
</dbReference>
<feature type="transmembrane region" description="Helical" evidence="3">
    <location>
        <begin position="156"/>
        <end position="174"/>
    </location>
</feature>
<comment type="catalytic activity">
    <reaction evidence="2">
        <text>2 GTP = 3',3'-c-di-GMP + 2 diphosphate</text>
        <dbReference type="Rhea" id="RHEA:24898"/>
        <dbReference type="ChEBI" id="CHEBI:33019"/>
        <dbReference type="ChEBI" id="CHEBI:37565"/>
        <dbReference type="ChEBI" id="CHEBI:58805"/>
        <dbReference type="EC" id="2.7.7.65"/>
    </reaction>
</comment>
<dbReference type="GO" id="GO:0043709">
    <property type="term" value="P:cell adhesion involved in single-species biofilm formation"/>
    <property type="evidence" value="ECO:0007669"/>
    <property type="project" value="TreeGrafter"/>
</dbReference>
<dbReference type="OrthoDB" id="9759607at2"/>
<feature type="transmembrane region" description="Helical" evidence="3">
    <location>
        <begin position="186"/>
        <end position="206"/>
    </location>
</feature>
<dbReference type="EMBL" id="LT629690">
    <property type="protein sequence ID" value="SDE86650.1"/>
    <property type="molecule type" value="Genomic_DNA"/>
</dbReference>
<evidence type="ECO:0000256" key="3">
    <source>
        <dbReference type="SAM" id="Phobius"/>
    </source>
</evidence>
<dbReference type="SUPFAM" id="SSF55073">
    <property type="entry name" value="Nucleotide cyclase"/>
    <property type="match status" value="1"/>
</dbReference>
<dbReference type="GO" id="GO:1902201">
    <property type="term" value="P:negative regulation of bacterial-type flagellum-dependent cell motility"/>
    <property type="evidence" value="ECO:0007669"/>
    <property type="project" value="TreeGrafter"/>
</dbReference>
<dbReference type="InterPro" id="IPR043128">
    <property type="entry name" value="Rev_trsase/Diguanyl_cyclase"/>
</dbReference>
<feature type="transmembrane region" description="Helical" evidence="3">
    <location>
        <begin position="133"/>
        <end position="151"/>
    </location>
</feature>
<dbReference type="NCBIfam" id="TIGR00254">
    <property type="entry name" value="GGDEF"/>
    <property type="match status" value="1"/>
</dbReference>
<dbReference type="FunFam" id="3.30.70.270:FF:000001">
    <property type="entry name" value="Diguanylate cyclase domain protein"/>
    <property type="match status" value="1"/>
</dbReference>
<evidence type="ECO:0000313" key="5">
    <source>
        <dbReference type="EMBL" id="SDE86650.1"/>
    </source>
</evidence>
<dbReference type="AlphaFoldDB" id="A0A1G7GET9"/>
<gene>
    <name evidence="5" type="ORF">SAMN05444167_0671</name>
</gene>
<keyword evidence="3" id="KW-1133">Transmembrane helix</keyword>
<evidence type="ECO:0000256" key="2">
    <source>
        <dbReference type="ARBA" id="ARBA00034247"/>
    </source>
</evidence>
<keyword evidence="3" id="KW-0472">Membrane</keyword>
<name>A0A1G7GET9_9BACT</name>
<dbReference type="GO" id="GO:0005886">
    <property type="term" value="C:plasma membrane"/>
    <property type="evidence" value="ECO:0007669"/>
    <property type="project" value="TreeGrafter"/>
</dbReference>
<dbReference type="Proteomes" id="UP000182427">
    <property type="component" value="Chromosome I"/>
</dbReference>
<dbReference type="PANTHER" id="PTHR45138">
    <property type="entry name" value="REGULATORY COMPONENTS OF SENSORY TRANSDUCTION SYSTEM"/>
    <property type="match status" value="1"/>
</dbReference>
<feature type="transmembrane region" description="Helical" evidence="3">
    <location>
        <begin position="109"/>
        <end position="127"/>
    </location>
</feature>
<dbReference type="CDD" id="cd01949">
    <property type="entry name" value="GGDEF"/>
    <property type="match status" value="1"/>
</dbReference>
<dbReference type="RefSeq" id="WP_083343905.1">
    <property type="nucleotide sequence ID" value="NZ_LT629690.1"/>
</dbReference>
<dbReference type="GO" id="GO:0052621">
    <property type="term" value="F:diguanylate cyclase activity"/>
    <property type="evidence" value="ECO:0007669"/>
    <property type="project" value="UniProtKB-EC"/>
</dbReference>
<proteinExistence type="predicted"/>
<reference evidence="5 6" key="1">
    <citation type="submission" date="2016-10" db="EMBL/GenBank/DDBJ databases">
        <authorList>
            <person name="de Groot N.N."/>
        </authorList>
    </citation>
    <scope>NUCLEOTIDE SEQUENCE [LARGE SCALE GENOMIC DNA]</scope>
    <source>
        <strain evidence="5 6">GAS232</strain>
    </source>
</reference>
<feature type="transmembrane region" description="Helical" evidence="3">
    <location>
        <begin position="76"/>
        <end position="97"/>
    </location>
</feature>
<dbReference type="Pfam" id="PF00990">
    <property type="entry name" value="GGDEF"/>
    <property type="match status" value="1"/>
</dbReference>
<keyword evidence="3" id="KW-0812">Transmembrane</keyword>
<sequence length="427" mass="47372">MENQTQADITPLLNEEIRRFETGHVAWLHFTPEVEKRYLRDTAASRASTLLTHGLFAGIVYDFFLLSDYFMAPDHILRAVLVRLLIFTPIMLLAAAIVRYQSNVALRELSVAFACLTGALGILYLHHEINTTVSIEAQLGLILMLLGMNCLIRLELVYATATTFVLAVADVLWLKNDGFLPLTHKLVLGGMMAWSVLLTLAANYAIARDRRFSYLLQLHGRLQRGMLADANAELVALSSTDRLTGLPNRLAYDSRLGHIWKMTQESRTPLSAVMVDVDHFKLVNDTYGHPYGDRVLQRVASLLQQALREEDDFVARIGGEEFLVLLPHTDSAFAIKVAERIRTLVQVAGSPALQRDTTLHHEVWTTVSCGVATLWPAHPGSDPAQLIADADAAMYRAKQEGRNRVCSAPVPPSPSRLTIFPGGAQRA</sequence>
<dbReference type="Gene3D" id="3.30.70.270">
    <property type="match status" value="1"/>
</dbReference>
<feature type="transmembrane region" description="Helical" evidence="3">
    <location>
        <begin position="50"/>
        <end position="70"/>
    </location>
</feature>
<dbReference type="InterPro" id="IPR050469">
    <property type="entry name" value="Diguanylate_Cyclase"/>
</dbReference>
<dbReference type="PROSITE" id="PS50887">
    <property type="entry name" value="GGDEF"/>
    <property type="match status" value="1"/>
</dbReference>
<dbReference type="EC" id="2.7.7.65" evidence="1"/>
<evidence type="ECO:0000259" key="4">
    <source>
        <dbReference type="PROSITE" id="PS50887"/>
    </source>
</evidence>
<dbReference type="InterPro" id="IPR000160">
    <property type="entry name" value="GGDEF_dom"/>
</dbReference>
<organism evidence="5 6">
    <name type="scientific">Terriglobus roseus</name>
    <dbReference type="NCBI Taxonomy" id="392734"/>
    <lineage>
        <taxon>Bacteria</taxon>
        <taxon>Pseudomonadati</taxon>
        <taxon>Acidobacteriota</taxon>
        <taxon>Terriglobia</taxon>
        <taxon>Terriglobales</taxon>
        <taxon>Acidobacteriaceae</taxon>
        <taxon>Terriglobus</taxon>
    </lineage>
</organism>
<feature type="domain" description="GGDEF" evidence="4">
    <location>
        <begin position="268"/>
        <end position="410"/>
    </location>
</feature>